<keyword evidence="2 8" id="KW-0732">Signal</keyword>
<gene>
    <name evidence="11" type="ORF">ILUMI_06003</name>
</gene>
<evidence type="ECO:0000256" key="4">
    <source>
        <dbReference type="ARBA" id="ARBA00022825"/>
    </source>
</evidence>
<keyword evidence="3" id="KW-0378">Hydrolase</keyword>
<feature type="domain" description="Clip" evidence="10">
    <location>
        <begin position="21"/>
        <end position="72"/>
    </location>
</feature>
<dbReference type="AlphaFoldDB" id="A0A8K0DAV9"/>
<comment type="caution">
    <text evidence="11">The sequence shown here is derived from an EMBL/GenBank/DDBJ whole genome shotgun (WGS) entry which is preliminary data.</text>
</comment>
<feature type="signal peptide" evidence="8">
    <location>
        <begin position="1"/>
        <end position="19"/>
    </location>
</feature>
<dbReference type="InterPro" id="IPR009003">
    <property type="entry name" value="Peptidase_S1_PA"/>
</dbReference>
<comment type="similarity">
    <text evidence="7">Belongs to the peptidase S1 family. CLIP subfamily.</text>
</comment>
<keyword evidence="1" id="KW-0645">Protease</keyword>
<dbReference type="SUPFAM" id="SSF50494">
    <property type="entry name" value="Trypsin-like serine proteases"/>
    <property type="match status" value="1"/>
</dbReference>
<dbReference type="Gene3D" id="3.30.1640.30">
    <property type="match status" value="1"/>
</dbReference>
<evidence type="ECO:0000259" key="9">
    <source>
        <dbReference type="PROSITE" id="PS50240"/>
    </source>
</evidence>
<keyword evidence="5" id="KW-1015">Disulfide bond</keyword>
<evidence type="ECO:0000259" key="10">
    <source>
        <dbReference type="PROSITE" id="PS51888"/>
    </source>
</evidence>
<feature type="non-terminal residue" evidence="11">
    <location>
        <position position="234"/>
    </location>
</feature>
<evidence type="ECO:0008006" key="13">
    <source>
        <dbReference type="Google" id="ProtNLM"/>
    </source>
</evidence>
<dbReference type="PROSITE" id="PS50240">
    <property type="entry name" value="TRYPSIN_DOM"/>
    <property type="match status" value="1"/>
</dbReference>
<dbReference type="GO" id="GO:0006508">
    <property type="term" value="P:proteolysis"/>
    <property type="evidence" value="ECO:0007669"/>
    <property type="project" value="UniProtKB-KW"/>
</dbReference>
<dbReference type="FunFam" id="2.40.10.10:FF:000028">
    <property type="entry name" value="Serine protease easter"/>
    <property type="match status" value="1"/>
</dbReference>
<evidence type="ECO:0000256" key="6">
    <source>
        <dbReference type="ARBA" id="ARBA00023180"/>
    </source>
</evidence>
<reference evidence="11" key="1">
    <citation type="submission" date="2019-08" db="EMBL/GenBank/DDBJ databases">
        <title>The genome of the North American firefly Photinus pyralis.</title>
        <authorList>
            <consortium name="Photinus pyralis genome working group"/>
            <person name="Fallon T.R."/>
            <person name="Sander Lower S.E."/>
            <person name="Weng J.-K."/>
        </authorList>
    </citation>
    <scope>NUCLEOTIDE SEQUENCE</scope>
    <source>
        <strain evidence="11">TRF0915ILg1</strain>
        <tissue evidence="11">Whole body</tissue>
    </source>
</reference>
<evidence type="ECO:0000256" key="3">
    <source>
        <dbReference type="ARBA" id="ARBA00022801"/>
    </source>
</evidence>
<dbReference type="GO" id="GO:0004252">
    <property type="term" value="F:serine-type endopeptidase activity"/>
    <property type="evidence" value="ECO:0007669"/>
    <property type="project" value="InterPro"/>
</dbReference>
<evidence type="ECO:0000256" key="7">
    <source>
        <dbReference type="ARBA" id="ARBA00024195"/>
    </source>
</evidence>
<keyword evidence="4" id="KW-0720">Serine protease</keyword>
<dbReference type="InterPro" id="IPR022700">
    <property type="entry name" value="CLIP"/>
</dbReference>
<sequence>MHCKFILFNLFCVIFQINAELCKTPNNEIGECTLLRECPQLLEVLAKKTVASIAFVRQSICGFINIDSLVCCPSTRNLNSSINQNKIKVDNTHLLPDRRYCGYQHSDDFLHETNSSTLITEFPWLARIAYRKISERGHSYEKKYLCLGSLINPKYILTTATCVTNSQYVVVEATLGEYHIVNDTDCVSEQSIQECSEPVRDYTISKIVVHREYNLQLARNDIALLRLNGTVSYS</sequence>
<dbReference type="InterPro" id="IPR001254">
    <property type="entry name" value="Trypsin_dom"/>
</dbReference>
<proteinExistence type="inferred from homology"/>
<evidence type="ECO:0000256" key="1">
    <source>
        <dbReference type="ARBA" id="ARBA00022670"/>
    </source>
</evidence>
<accession>A0A8K0DAV9</accession>
<evidence type="ECO:0000313" key="12">
    <source>
        <dbReference type="Proteomes" id="UP000801492"/>
    </source>
</evidence>
<evidence type="ECO:0000256" key="2">
    <source>
        <dbReference type="ARBA" id="ARBA00022729"/>
    </source>
</evidence>
<dbReference type="SMART" id="SM00680">
    <property type="entry name" value="CLIP"/>
    <property type="match status" value="1"/>
</dbReference>
<evidence type="ECO:0000256" key="5">
    <source>
        <dbReference type="ARBA" id="ARBA00023157"/>
    </source>
</evidence>
<dbReference type="Pfam" id="PF00089">
    <property type="entry name" value="Trypsin"/>
    <property type="match status" value="1"/>
</dbReference>
<dbReference type="PANTHER" id="PTHR24260">
    <property type="match status" value="1"/>
</dbReference>
<feature type="chain" id="PRO_5035473985" description="CLIP domain-containing serine protease" evidence="8">
    <location>
        <begin position="20"/>
        <end position="234"/>
    </location>
</feature>
<dbReference type="PANTHER" id="PTHR24260:SF145">
    <property type="entry name" value="FI17609P1-RELATED"/>
    <property type="match status" value="1"/>
</dbReference>
<dbReference type="InterPro" id="IPR038565">
    <property type="entry name" value="CLIP_sf"/>
</dbReference>
<protein>
    <recommendedName>
        <fullName evidence="13">CLIP domain-containing serine protease</fullName>
    </recommendedName>
</protein>
<keyword evidence="12" id="KW-1185">Reference proteome</keyword>
<dbReference type="InterPro" id="IPR043504">
    <property type="entry name" value="Peptidase_S1_PA_chymotrypsin"/>
</dbReference>
<organism evidence="11 12">
    <name type="scientific">Ignelater luminosus</name>
    <name type="common">Cucubano</name>
    <name type="synonym">Pyrophorus luminosus</name>
    <dbReference type="NCBI Taxonomy" id="2038154"/>
    <lineage>
        <taxon>Eukaryota</taxon>
        <taxon>Metazoa</taxon>
        <taxon>Ecdysozoa</taxon>
        <taxon>Arthropoda</taxon>
        <taxon>Hexapoda</taxon>
        <taxon>Insecta</taxon>
        <taxon>Pterygota</taxon>
        <taxon>Neoptera</taxon>
        <taxon>Endopterygota</taxon>
        <taxon>Coleoptera</taxon>
        <taxon>Polyphaga</taxon>
        <taxon>Elateriformia</taxon>
        <taxon>Elateroidea</taxon>
        <taxon>Elateridae</taxon>
        <taxon>Agrypninae</taxon>
        <taxon>Pyrophorini</taxon>
        <taxon>Ignelater</taxon>
    </lineage>
</organism>
<evidence type="ECO:0000313" key="11">
    <source>
        <dbReference type="EMBL" id="KAF2900182.1"/>
    </source>
</evidence>
<keyword evidence="6" id="KW-0325">Glycoprotein</keyword>
<dbReference type="OrthoDB" id="7840639at2759"/>
<dbReference type="Gene3D" id="2.40.10.10">
    <property type="entry name" value="Trypsin-like serine proteases"/>
    <property type="match status" value="1"/>
</dbReference>
<feature type="domain" description="Peptidase S1" evidence="9">
    <location>
        <begin position="100"/>
        <end position="234"/>
    </location>
</feature>
<name>A0A8K0DAV9_IGNLU</name>
<dbReference type="Pfam" id="PF12032">
    <property type="entry name" value="CLIP"/>
    <property type="match status" value="1"/>
</dbReference>
<dbReference type="PROSITE" id="PS51888">
    <property type="entry name" value="CLIP"/>
    <property type="match status" value="1"/>
</dbReference>
<dbReference type="EMBL" id="VTPC01002348">
    <property type="protein sequence ID" value="KAF2900182.1"/>
    <property type="molecule type" value="Genomic_DNA"/>
</dbReference>
<dbReference type="Proteomes" id="UP000801492">
    <property type="component" value="Unassembled WGS sequence"/>
</dbReference>
<evidence type="ECO:0000256" key="8">
    <source>
        <dbReference type="SAM" id="SignalP"/>
    </source>
</evidence>
<dbReference type="InterPro" id="IPR051333">
    <property type="entry name" value="CLIP_Serine_Protease"/>
</dbReference>